<gene>
    <name evidence="2" type="ORF">Mic7113_4341</name>
</gene>
<dbReference type="Proteomes" id="UP000010471">
    <property type="component" value="Chromosome"/>
</dbReference>
<accession>K9WIL7</accession>
<dbReference type="HOGENOM" id="CLU_091663_0_0_3"/>
<dbReference type="EMBL" id="CP003630">
    <property type="protein sequence ID" value="AFZ20038.1"/>
    <property type="molecule type" value="Genomic_DNA"/>
</dbReference>
<name>K9WIL7_9CYAN</name>
<dbReference type="Pfam" id="PF22557">
    <property type="entry name" value="DuOB"/>
    <property type="match status" value="1"/>
</dbReference>
<feature type="domain" description="Dual OB-containing" evidence="1">
    <location>
        <begin position="3"/>
        <end position="206"/>
    </location>
</feature>
<proteinExistence type="predicted"/>
<dbReference type="KEGG" id="mic:Mic7113_4341"/>
<dbReference type="OrthoDB" id="517225at2"/>
<organism evidence="2 3">
    <name type="scientific">Allocoleopsis franciscana PCC 7113</name>
    <dbReference type="NCBI Taxonomy" id="1173027"/>
    <lineage>
        <taxon>Bacteria</taxon>
        <taxon>Bacillati</taxon>
        <taxon>Cyanobacteriota</taxon>
        <taxon>Cyanophyceae</taxon>
        <taxon>Coleofasciculales</taxon>
        <taxon>Coleofasciculaceae</taxon>
        <taxon>Allocoleopsis</taxon>
        <taxon>Allocoleopsis franciscana</taxon>
    </lineage>
</organism>
<protein>
    <recommendedName>
        <fullName evidence="1">Dual OB-containing domain-containing protein</fullName>
    </recommendedName>
</protein>
<evidence type="ECO:0000259" key="1">
    <source>
        <dbReference type="Pfam" id="PF22557"/>
    </source>
</evidence>
<reference evidence="2 3" key="1">
    <citation type="submission" date="2012-06" db="EMBL/GenBank/DDBJ databases">
        <title>Finished chromosome of genome of Microcoleus sp. PCC 7113.</title>
        <authorList>
            <consortium name="US DOE Joint Genome Institute"/>
            <person name="Gugger M."/>
            <person name="Coursin T."/>
            <person name="Rippka R."/>
            <person name="Tandeau De Marsac N."/>
            <person name="Huntemann M."/>
            <person name="Wei C.-L."/>
            <person name="Han J."/>
            <person name="Detter J.C."/>
            <person name="Han C."/>
            <person name="Tapia R."/>
            <person name="Chen A."/>
            <person name="Kyrpides N."/>
            <person name="Mavromatis K."/>
            <person name="Markowitz V."/>
            <person name="Szeto E."/>
            <person name="Ivanova N."/>
            <person name="Pagani I."/>
            <person name="Pati A."/>
            <person name="Goodwin L."/>
            <person name="Nordberg H.P."/>
            <person name="Cantor M.N."/>
            <person name="Hua S.X."/>
            <person name="Woyke T."/>
            <person name="Kerfeld C.A."/>
        </authorList>
    </citation>
    <scope>NUCLEOTIDE SEQUENCE [LARGE SCALE GENOMIC DNA]</scope>
    <source>
        <strain evidence="2 3">PCC 7113</strain>
    </source>
</reference>
<dbReference type="eggNOG" id="ENOG5030MAQ">
    <property type="taxonomic scope" value="Bacteria"/>
</dbReference>
<evidence type="ECO:0000313" key="3">
    <source>
        <dbReference type="Proteomes" id="UP000010471"/>
    </source>
</evidence>
<keyword evidence="3" id="KW-1185">Reference proteome</keyword>
<sequence>MAQIICFANSKKHGERCIAGIEISTGTWIRPVSNLDDGRIPRSMCLVDGEEPKLLDILEIPLATTGSGYECENRSLLPGRWQRVGRASLTDIVLYCEQEIIHSQWLNAVPFSFLQSLPPDQRRTLQLIRTTGLNVRQYPDTRKWEASLPTVNGQRMRSKITDLTLIDKLNQGITIGNECLVTISLGQPWRRSNSEELSCWKLVAGVIELSESDLILVEMRRLGWSIDQGREYLQRTYNKQLRKQLTATEMTQFLSYLKSLPTSSP</sequence>
<dbReference type="InterPro" id="IPR054335">
    <property type="entry name" value="DuOB_dom"/>
</dbReference>
<dbReference type="AlphaFoldDB" id="K9WIL7"/>
<dbReference type="STRING" id="1173027.Mic7113_4341"/>
<evidence type="ECO:0000313" key="2">
    <source>
        <dbReference type="EMBL" id="AFZ20038.1"/>
    </source>
</evidence>
<dbReference type="PATRIC" id="fig|1173027.3.peg.4796"/>
<dbReference type="RefSeq" id="WP_015184174.1">
    <property type="nucleotide sequence ID" value="NC_019738.1"/>
</dbReference>